<evidence type="ECO:0000313" key="2">
    <source>
        <dbReference type="EMBL" id="MDQ0367831.1"/>
    </source>
</evidence>
<comment type="caution">
    <text evidence="2">The sequence shown here is derived from an EMBL/GenBank/DDBJ whole genome shotgun (WGS) entry which is preliminary data.</text>
</comment>
<protein>
    <submittedName>
        <fullName evidence="2">Excisionase family DNA binding protein</fullName>
    </submittedName>
</protein>
<dbReference type="InterPro" id="IPR041657">
    <property type="entry name" value="HTH_17"/>
</dbReference>
<dbReference type="EMBL" id="JAUSUZ010000001">
    <property type="protein sequence ID" value="MDQ0367831.1"/>
    <property type="molecule type" value="Genomic_DNA"/>
</dbReference>
<dbReference type="NCBIfam" id="TIGR01764">
    <property type="entry name" value="excise"/>
    <property type="match status" value="1"/>
</dbReference>
<name>A0AAE4AZK0_9ACTN</name>
<dbReference type="AlphaFoldDB" id="A0AAE4AZK0"/>
<gene>
    <name evidence="2" type="ORF">J2S42_004500</name>
</gene>
<evidence type="ECO:0000313" key="3">
    <source>
        <dbReference type="Proteomes" id="UP001240236"/>
    </source>
</evidence>
<dbReference type="RefSeq" id="WP_307242127.1">
    <property type="nucleotide sequence ID" value="NZ_JAUSUZ010000001.1"/>
</dbReference>
<accession>A0AAE4AZK0</accession>
<dbReference type="SUPFAM" id="SSF46955">
    <property type="entry name" value="Putative DNA-binding domain"/>
    <property type="match status" value="1"/>
</dbReference>
<dbReference type="Proteomes" id="UP001240236">
    <property type="component" value="Unassembled WGS sequence"/>
</dbReference>
<keyword evidence="3" id="KW-1185">Reference proteome</keyword>
<reference evidence="2 3" key="1">
    <citation type="submission" date="2023-07" db="EMBL/GenBank/DDBJ databases">
        <title>Sequencing the genomes of 1000 actinobacteria strains.</title>
        <authorList>
            <person name="Klenk H.-P."/>
        </authorList>
    </citation>
    <scope>NUCLEOTIDE SEQUENCE [LARGE SCALE GENOMIC DNA]</scope>
    <source>
        <strain evidence="2 3">DSM 44709</strain>
    </source>
</reference>
<dbReference type="GO" id="GO:0003677">
    <property type="term" value="F:DNA binding"/>
    <property type="evidence" value="ECO:0007669"/>
    <property type="project" value="InterPro"/>
</dbReference>
<dbReference type="InterPro" id="IPR009061">
    <property type="entry name" value="DNA-bd_dom_put_sf"/>
</dbReference>
<feature type="domain" description="Helix-turn-helix" evidence="1">
    <location>
        <begin position="18"/>
        <end position="67"/>
    </location>
</feature>
<proteinExistence type="predicted"/>
<dbReference type="InterPro" id="IPR010093">
    <property type="entry name" value="SinI_DNA-bd"/>
</dbReference>
<dbReference type="Pfam" id="PF12728">
    <property type="entry name" value="HTH_17"/>
    <property type="match status" value="1"/>
</dbReference>
<evidence type="ECO:0000259" key="1">
    <source>
        <dbReference type="Pfam" id="PF12728"/>
    </source>
</evidence>
<sequence length="85" mass="9752">MPKVTDIRTVAPVLPEELLTIEEAALRIKMSVRYVRRLVAERRIPFYRLGRSVRFDPTDLAEFVTAGRVEPMTPESVWRGLRGVA</sequence>
<organism evidence="2 3">
    <name type="scientific">Catenuloplanes indicus</name>
    <dbReference type="NCBI Taxonomy" id="137267"/>
    <lineage>
        <taxon>Bacteria</taxon>
        <taxon>Bacillati</taxon>
        <taxon>Actinomycetota</taxon>
        <taxon>Actinomycetes</taxon>
        <taxon>Micromonosporales</taxon>
        <taxon>Micromonosporaceae</taxon>
        <taxon>Catenuloplanes</taxon>
    </lineage>
</organism>